<dbReference type="Pfam" id="PF00078">
    <property type="entry name" value="RVT_1"/>
    <property type="match status" value="1"/>
</dbReference>
<keyword evidence="5" id="KW-1185">Reference proteome</keyword>
<keyword evidence="1" id="KW-0863">Zinc-finger</keyword>
<protein>
    <recommendedName>
        <fullName evidence="3">CCHC-type domain-containing protein</fullName>
    </recommendedName>
</protein>
<dbReference type="Gene3D" id="3.10.10.10">
    <property type="entry name" value="HIV Type 1 Reverse Transcriptase, subunit A, domain 1"/>
    <property type="match status" value="1"/>
</dbReference>
<gene>
    <name evidence="4" type="ORF">CR513_02274</name>
</gene>
<reference evidence="4" key="1">
    <citation type="submission" date="2018-05" db="EMBL/GenBank/DDBJ databases">
        <title>Draft genome of Mucuna pruriens seed.</title>
        <authorList>
            <person name="Nnadi N.E."/>
            <person name="Vos R."/>
            <person name="Hasami M.H."/>
            <person name="Devisetty U.K."/>
            <person name="Aguiy J.C."/>
        </authorList>
    </citation>
    <scope>NUCLEOTIDE SEQUENCE [LARGE SCALE GENOMIC DNA]</scope>
    <source>
        <strain evidence="4">JCA_2017</strain>
    </source>
</reference>
<dbReference type="PANTHER" id="PTHR35046">
    <property type="entry name" value="ZINC KNUCKLE (CCHC-TYPE) FAMILY PROTEIN"/>
    <property type="match status" value="1"/>
</dbReference>
<feature type="domain" description="CCHC-type" evidence="3">
    <location>
        <begin position="97"/>
        <end position="113"/>
    </location>
</feature>
<evidence type="ECO:0000256" key="1">
    <source>
        <dbReference type="PROSITE-ProRule" id="PRU00047"/>
    </source>
</evidence>
<sequence>MEIDLMRAQIVNSREATMAWFLHGLNSEIQDIELVHQATKVELQVKRRQASRKPYSSNSSWKGKEKEKERPRRDKCSKKGKVSPLPISSASKSSSIKCFKCLAKGHIASQCPNRRTMVLKDDGDVDSESSNEDSSSSSGGESSSEGSYNEGDLLIVRRLMSNTIEEENKSQRETIFHSRCLVLRKLCSIIIGGACCVNMDSLRLVEKLALPTLPHPRPYKLQWLSENGELVVDRKVTLAISLGSYTDDILCDIVPMEVVLKPLSPRKVSGDQVKMRRKRKERKSKGQKCQEKTKRETKENKEEKKKERSKGKEKVEGEKSKSASKGKRSLLVGRNEVKRVLLARKKPLLLCPVNMYFHVASPLLNFGFQKILEGYTGIFPKEMPQDLPPLREIEHHTNLTMGAFLPNKPVYKANPEETKENQKQVETLLEKGWVRESKSICIVPIILVPRKDGTWRIHLIPCLNNLLDELYGEWLSPNKGEKGDEWKIYFKTKLGQYEWLVMSFGLTNAPCTFMRLMNHVLRSLICRCVVVYFDDILKYTFYTNEVVFLGFVVGSHKVKVDSEKVKACKFLQMLPPLNEIIKRNMGFKREKSQERAFQALKDRLIHSPILALLKFVKSFELEFDASNELYVEDEDFKETYELCSNLGKGGFFRHEGFLFKDRRLCMPRSSIKEMLVRKAHEGGLMDHFGEVKTYETLVEHFY</sequence>
<evidence type="ECO:0000256" key="2">
    <source>
        <dbReference type="SAM" id="MobiDB-lite"/>
    </source>
</evidence>
<dbReference type="InterPro" id="IPR043128">
    <property type="entry name" value="Rev_trsase/Diguanyl_cyclase"/>
</dbReference>
<feature type="compositionally biased region" description="Basic residues" evidence="2">
    <location>
        <begin position="275"/>
        <end position="286"/>
    </location>
</feature>
<dbReference type="AlphaFoldDB" id="A0A371ICR9"/>
<dbReference type="InterPro" id="IPR043502">
    <property type="entry name" value="DNA/RNA_pol_sf"/>
</dbReference>
<feature type="non-terminal residue" evidence="4">
    <location>
        <position position="1"/>
    </location>
</feature>
<dbReference type="InterPro" id="IPR000477">
    <property type="entry name" value="RT_dom"/>
</dbReference>
<dbReference type="Proteomes" id="UP000257109">
    <property type="component" value="Unassembled WGS sequence"/>
</dbReference>
<dbReference type="PROSITE" id="PS50158">
    <property type="entry name" value="ZF_CCHC"/>
    <property type="match status" value="1"/>
</dbReference>
<dbReference type="Gene3D" id="4.10.60.10">
    <property type="entry name" value="Zinc finger, CCHC-type"/>
    <property type="match status" value="1"/>
</dbReference>
<dbReference type="InterPro" id="IPR036875">
    <property type="entry name" value="Znf_CCHC_sf"/>
</dbReference>
<accession>A0A371ICR9</accession>
<evidence type="ECO:0000313" key="5">
    <source>
        <dbReference type="Proteomes" id="UP000257109"/>
    </source>
</evidence>
<feature type="compositionally biased region" description="Low complexity" evidence="2">
    <location>
        <begin position="132"/>
        <end position="148"/>
    </location>
</feature>
<feature type="compositionally biased region" description="Basic and acidic residues" evidence="2">
    <location>
        <begin position="288"/>
        <end position="321"/>
    </location>
</feature>
<evidence type="ECO:0000313" key="4">
    <source>
        <dbReference type="EMBL" id="RDY12847.1"/>
    </source>
</evidence>
<dbReference type="EMBL" id="QJKJ01000393">
    <property type="protein sequence ID" value="RDY12847.1"/>
    <property type="molecule type" value="Genomic_DNA"/>
</dbReference>
<feature type="compositionally biased region" description="Basic and acidic residues" evidence="2">
    <location>
        <begin position="62"/>
        <end position="74"/>
    </location>
</feature>
<feature type="region of interest" description="Disordered" evidence="2">
    <location>
        <begin position="120"/>
        <end position="148"/>
    </location>
</feature>
<keyword evidence="1" id="KW-0862">Zinc</keyword>
<dbReference type="OrthoDB" id="529980at2759"/>
<proteinExistence type="predicted"/>
<comment type="caution">
    <text evidence="4">The sequence shown here is derived from an EMBL/GenBank/DDBJ whole genome shotgun (WGS) entry which is preliminary data.</text>
</comment>
<dbReference type="CDD" id="cd01647">
    <property type="entry name" value="RT_LTR"/>
    <property type="match status" value="1"/>
</dbReference>
<evidence type="ECO:0000259" key="3">
    <source>
        <dbReference type="PROSITE" id="PS50158"/>
    </source>
</evidence>
<feature type="region of interest" description="Disordered" evidence="2">
    <location>
        <begin position="269"/>
        <end position="329"/>
    </location>
</feature>
<dbReference type="PANTHER" id="PTHR35046:SF9">
    <property type="entry name" value="RNA-DIRECTED DNA POLYMERASE"/>
    <property type="match status" value="1"/>
</dbReference>
<dbReference type="Gene3D" id="3.30.70.270">
    <property type="match status" value="1"/>
</dbReference>
<organism evidence="4 5">
    <name type="scientific">Mucuna pruriens</name>
    <name type="common">Velvet bean</name>
    <name type="synonym">Dolichos pruriens</name>
    <dbReference type="NCBI Taxonomy" id="157652"/>
    <lineage>
        <taxon>Eukaryota</taxon>
        <taxon>Viridiplantae</taxon>
        <taxon>Streptophyta</taxon>
        <taxon>Embryophyta</taxon>
        <taxon>Tracheophyta</taxon>
        <taxon>Spermatophyta</taxon>
        <taxon>Magnoliopsida</taxon>
        <taxon>eudicotyledons</taxon>
        <taxon>Gunneridae</taxon>
        <taxon>Pentapetalae</taxon>
        <taxon>rosids</taxon>
        <taxon>fabids</taxon>
        <taxon>Fabales</taxon>
        <taxon>Fabaceae</taxon>
        <taxon>Papilionoideae</taxon>
        <taxon>50 kb inversion clade</taxon>
        <taxon>NPAAA clade</taxon>
        <taxon>indigoferoid/millettioid clade</taxon>
        <taxon>Phaseoleae</taxon>
        <taxon>Mucuna</taxon>
    </lineage>
</organism>
<dbReference type="InterPro" id="IPR001878">
    <property type="entry name" value="Znf_CCHC"/>
</dbReference>
<dbReference type="SUPFAM" id="SSF57756">
    <property type="entry name" value="Retrovirus zinc finger-like domains"/>
    <property type="match status" value="1"/>
</dbReference>
<keyword evidence="1" id="KW-0479">Metal-binding</keyword>
<feature type="region of interest" description="Disordered" evidence="2">
    <location>
        <begin position="45"/>
        <end position="90"/>
    </location>
</feature>
<dbReference type="SUPFAM" id="SSF56672">
    <property type="entry name" value="DNA/RNA polymerases"/>
    <property type="match status" value="1"/>
</dbReference>
<dbReference type="GO" id="GO:0008270">
    <property type="term" value="F:zinc ion binding"/>
    <property type="evidence" value="ECO:0007669"/>
    <property type="project" value="UniProtKB-KW"/>
</dbReference>
<name>A0A371ICR9_MUCPR</name>
<dbReference type="GO" id="GO:0003676">
    <property type="term" value="F:nucleic acid binding"/>
    <property type="evidence" value="ECO:0007669"/>
    <property type="project" value="InterPro"/>
</dbReference>
<dbReference type="SMART" id="SM00343">
    <property type="entry name" value="ZnF_C2HC"/>
    <property type="match status" value="1"/>
</dbReference>